<evidence type="ECO:0000256" key="1">
    <source>
        <dbReference type="ARBA" id="ARBA00004196"/>
    </source>
</evidence>
<protein>
    <submittedName>
        <fullName evidence="8">Multidrug transporter MdtA</fullName>
    </submittedName>
</protein>
<evidence type="ECO:0000256" key="5">
    <source>
        <dbReference type="SAM" id="SignalP"/>
    </source>
</evidence>
<feature type="chain" id="PRO_5005809465" evidence="5">
    <location>
        <begin position="24"/>
        <end position="364"/>
    </location>
</feature>
<dbReference type="GO" id="GO:1990281">
    <property type="term" value="C:efflux pump complex"/>
    <property type="evidence" value="ECO:0007669"/>
    <property type="project" value="TreeGrafter"/>
</dbReference>
<dbReference type="PANTHER" id="PTHR30469:SF20">
    <property type="entry name" value="EFFLUX RND TRANSPORTER PERIPLASMIC ADAPTOR SUBUNIT"/>
    <property type="match status" value="1"/>
</dbReference>
<dbReference type="RefSeq" id="WP_040451898.1">
    <property type="nucleotide sequence ID" value="NZ_CXWD01000017.1"/>
</dbReference>
<organism evidence="8 9">
    <name type="scientific">Roseibium alexandrii</name>
    <dbReference type="NCBI Taxonomy" id="388408"/>
    <lineage>
        <taxon>Bacteria</taxon>
        <taxon>Pseudomonadati</taxon>
        <taxon>Pseudomonadota</taxon>
        <taxon>Alphaproteobacteria</taxon>
        <taxon>Hyphomicrobiales</taxon>
        <taxon>Stappiaceae</taxon>
        <taxon>Roseibium</taxon>
    </lineage>
</organism>
<evidence type="ECO:0000256" key="3">
    <source>
        <dbReference type="ARBA" id="ARBA00022448"/>
    </source>
</evidence>
<evidence type="ECO:0000256" key="2">
    <source>
        <dbReference type="ARBA" id="ARBA00009477"/>
    </source>
</evidence>
<gene>
    <name evidence="8" type="primary">mdtA_3</name>
    <name evidence="8" type="ORF">LAX5112_03923</name>
</gene>
<feature type="domain" description="Multidrug resistance protein MdtA-like barrel-sandwich hybrid" evidence="6">
    <location>
        <begin position="72"/>
        <end position="192"/>
    </location>
</feature>
<feature type="coiled-coil region" evidence="4">
    <location>
        <begin position="105"/>
        <end position="132"/>
    </location>
</feature>
<comment type="similarity">
    <text evidence="2">Belongs to the membrane fusion protein (MFP) (TC 8.A.1) family.</text>
</comment>
<keyword evidence="5" id="KW-0732">Signal</keyword>
<dbReference type="AlphaFoldDB" id="A0A0M7AIA8"/>
<proteinExistence type="inferred from homology"/>
<keyword evidence="4" id="KW-0175">Coiled coil</keyword>
<dbReference type="PROSITE" id="PS51257">
    <property type="entry name" value="PROKAR_LIPOPROTEIN"/>
    <property type="match status" value="1"/>
</dbReference>
<sequence>MLALLKTPAARVAAIVLSAGLLAACQDDAIDPIAEAEAKLHAAPRPAKIFTVSDQLGLLERRFAGRVAAVQTVDLSFQVAGRIVELPVLESQQAKKGDLIARLDTADYDRALREATINVEQAKRELDRLATLRDRNVIAVSAFDAQQDKHDLAVEALKEAKLDLEYSELRAPFDGIVSLRLIDNFTTVSVGTPVVRMHDVSEIQVDINVAEALFGRVRDTEVVSIEAKFPAYGDKYFPLIYREHSSQVDDVTQTYRVSLAMPRKGADQLYPGMTASVRVKFLPEGLSLGEMFLIPTGSVAVDGDGQSYVWIYDDGSDAVSKRKVEVGTVMGDYIPVSSGLGAGEDIVAAGAAFLSDGQIVRPLR</sequence>
<evidence type="ECO:0000259" key="7">
    <source>
        <dbReference type="Pfam" id="PF25967"/>
    </source>
</evidence>
<dbReference type="PANTHER" id="PTHR30469">
    <property type="entry name" value="MULTIDRUG RESISTANCE PROTEIN MDTA"/>
    <property type="match status" value="1"/>
</dbReference>
<evidence type="ECO:0000256" key="4">
    <source>
        <dbReference type="SAM" id="Coils"/>
    </source>
</evidence>
<dbReference type="Gene3D" id="2.40.420.20">
    <property type="match status" value="1"/>
</dbReference>
<dbReference type="Pfam" id="PF25967">
    <property type="entry name" value="RND-MFP_C"/>
    <property type="match status" value="1"/>
</dbReference>
<feature type="signal peptide" evidence="5">
    <location>
        <begin position="1"/>
        <end position="23"/>
    </location>
</feature>
<dbReference type="InterPro" id="IPR006143">
    <property type="entry name" value="RND_pump_MFP"/>
</dbReference>
<comment type="subcellular location">
    <subcellularLocation>
        <location evidence="1">Cell envelope</location>
    </subcellularLocation>
</comment>
<dbReference type="EMBL" id="CXWD01000017">
    <property type="protein sequence ID" value="CTQ74619.1"/>
    <property type="molecule type" value="Genomic_DNA"/>
</dbReference>
<dbReference type="NCBIfam" id="TIGR01730">
    <property type="entry name" value="RND_mfp"/>
    <property type="match status" value="1"/>
</dbReference>
<dbReference type="STRING" id="388408.LAX5112_03923"/>
<dbReference type="Proteomes" id="UP000053235">
    <property type="component" value="Unassembled WGS sequence"/>
</dbReference>
<accession>A0A0M7AIA8</accession>
<feature type="domain" description="Multidrug resistance protein MdtA-like C-terminal permuted SH3" evidence="7">
    <location>
        <begin position="293"/>
        <end position="350"/>
    </location>
</feature>
<dbReference type="Gene3D" id="2.40.50.100">
    <property type="match status" value="1"/>
</dbReference>
<dbReference type="Pfam" id="PF25917">
    <property type="entry name" value="BSH_RND"/>
    <property type="match status" value="1"/>
</dbReference>
<name>A0A0M7AIA8_9HYPH</name>
<evidence type="ECO:0000313" key="8">
    <source>
        <dbReference type="EMBL" id="CTQ74619.1"/>
    </source>
</evidence>
<dbReference type="GO" id="GO:0015562">
    <property type="term" value="F:efflux transmembrane transporter activity"/>
    <property type="evidence" value="ECO:0007669"/>
    <property type="project" value="TreeGrafter"/>
</dbReference>
<dbReference type="Gene3D" id="1.10.287.470">
    <property type="entry name" value="Helix hairpin bin"/>
    <property type="match status" value="1"/>
</dbReference>
<dbReference type="InterPro" id="IPR058627">
    <property type="entry name" value="MdtA-like_C"/>
</dbReference>
<dbReference type="InterPro" id="IPR058625">
    <property type="entry name" value="MdtA-like_BSH"/>
</dbReference>
<dbReference type="SUPFAM" id="SSF111369">
    <property type="entry name" value="HlyD-like secretion proteins"/>
    <property type="match status" value="1"/>
</dbReference>
<reference evidence="9" key="1">
    <citation type="submission" date="2015-07" db="EMBL/GenBank/DDBJ databases">
        <authorList>
            <person name="Rodrigo-Torres Lidia"/>
            <person name="Arahal R.David."/>
        </authorList>
    </citation>
    <scope>NUCLEOTIDE SEQUENCE [LARGE SCALE GENOMIC DNA]</scope>
    <source>
        <strain evidence="9">CECT 5112</strain>
    </source>
</reference>
<evidence type="ECO:0000259" key="6">
    <source>
        <dbReference type="Pfam" id="PF25917"/>
    </source>
</evidence>
<keyword evidence="3" id="KW-0813">Transport</keyword>
<dbReference type="OrthoDB" id="9813967at2"/>
<dbReference type="Gene3D" id="2.40.30.170">
    <property type="match status" value="1"/>
</dbReference>
<keyword evidence="9" id="KW-1185">Reference proteome</keyword>
<evidence type="ECO:0000313" key="9">
    <source>
        <dbReference type="Proteomes" id="UP000053235"/>
    </source>
</evidence>